<dbReference type="Pfam" id="PF01115">
    <property type="entry name" value="F_actin_cap_B"/>
    <property type="match status" value="1"/>
</dbReference>
<comment type="subcellular location">
    <subcellularLocation>
        <location evidence="2">Cytoplasm</location>
        <location evidence="2">Cytoskeleton</location>
    </subcellularLocation>
</comment>
<comment type="function">
    <text evidence="2">F-actin-capping proteins bind in a Ca(2+)-independent manner to the fast growing ends of actin filaments (barbed end) thereby blocking the exchange of subunits at these ends. Unlike other capping proteins (such as gelsolin and severin), these proteins do not sever actin filaments.</text>
</comment>
<reference evidence="3 4" key="1">
    <citation type="journal article" date="2019" name="G3 (Bethesda)">
        <title>Sequencing of a Wild Apple (Malus baccata) Genome Unravels the Differences Between Cultivated and Wild Apple Species Regarding Disease Resistance and Cold Tolerance.</title>
        <authorList>
            <person name="Chen X."/>
        </authorList>
    </citation>
    <scope>NUCLEOTIDE SEQUENCE [LARGE SCALE GENOMIC DNA]</scope>
    <source>
        <strain evidence="4">cv. Shandingzi</strain>
        <tissue evidence="3">Leaves</tissue>
    </source>
</reference>
<keyword evidence="2" id="KW-0009">Actin-binding</keyword>
<evidence type="ECO:0000313" key="4">
    <source>
        <dbReference type="Proteomes" id="UP000315295"/>
    </source>
</evidence>
<dbReference type="GO" id="GO:0003779">
    <property type="term" value="F:actin binding"/>
    <property type="evidence" value="ECO:0007669"/>
    <property type="project" value="UniProtKB-KW"/>
</dbReference>
<dbReference type="EMBL" id="VIEB01000102">
    <property type="protein sequence ID" value="TQE06506.1"/>
    <property type="molecule type" value="Genomic_DNA"/>
</dbReference>
<keyword evidence="2" id="KW-0963">Cytoplasm</keyword>
<name>A0A540N643_MALBA</name>
<sequence length="55" mass="6210">MWEDDNEVFVGCFLIKKDGSKTGQGQKGYLQEEAWDAIHVIEVCYDPTLTTLMGV</sequence>
<keyword evidence="4" id="KW-1185">Reference proteome</keyword>
<evidence type="ECO:0000313" key="3">
    <source>
        <dbReference type="EMBL" id="TQE06506.1"/>
    </source>
</evidence>
<comment type="caution">
    <text evidence="3">The sequence shown here is derived from an EMBL/GenBank/DDBJ whole genome shotgun (WGS) entry which is preliminary data.</text>
</comment>
<dbReference type="Proteomes" id="UP000315295">
    <property type="component" value="Unassembled WGS sequence"/>
</dbReference>
<gene>
    <name evidence="3" type="ORF">C1H46_007877</name>
</gene>
<dbReference type="GO" id="GO:0051016">
    <property type="term" value="P:barbed-end actin filament capping"/>
    <property type="evidence" value="ECO:0007669"/>
    <property type="project" value="UniProtKB-UniRule"/>
</dbReference>
<protein>
    <recommendedName>
        <fullName evidence="2">F-actin-capping protein subunit beta</fullName>
    </recommendedName>
</protein>
<dbReference type="GO" id="GO:0008290">
    <property type="term" value="C:F-actin capping protein complex"/>
    <property type="evidence" value="ECO:0007669"/>
    <property type="project" value="UniProtKB-UniRule"/>
</dbReference>
<keyword evidence="1 2" id="KW-0117">Actin capping</keyword>
<accession>A0A540N643</accession>
<comment type="similarity">
    <text evidence="2">Belongs to the F-actin-capping protein beta subunit family.</text>
</comment>
<organism evidence="3 4">
    <name type="scientific">Malus baccata</name>
    <name type="common">Siberian crab apple</name>
    <name type="synonym">Pyrus baccata</name>
    <dbReference type="NCBI Taxonomy" id="106549"/>
    <lineage>
        <taxon>Eukaryota</taxon>
        <taxon>Viridiplantae</taxon>
        <taxon>Streptophyta</taxon>
        <taxon>Embryophyta</taxon>
        <taxon>Tracheophyta</taxon>
        <taxon>Spermatophyta</taxon>
        <taxon>Magnoliopsida</taxon>
        <taxon>eudicotyledons</taxon>
        <taxon>Gunneridae</taxon>
        <taxon>Pentapetalae</taxon>
        <taxon>rosids</taxon>
        <taxon>fabids</taxon>
        <taxon>Rosales</taxon>
        <taxon>Rosaceae</taxon>
        <taxon>Amygdaloideae</taxon>
        <taxon>Maleae</taxon>
        <taxon>Malus</taxon>
    </lineage>
</organism>
<dbReference type="STRING" id="106549.A0A540N643"/>
<keyword evidence="2" id="KW-0206">Cytoskeleton</keyword>
<evidence type="ECO:0000256" key="2">
    <source>
        <dbReference type="RuleBase" id="RU365078"/>
    </source>
</evidence>
<evidence type="ECO:0000256" key="1">
    <source>
        <dbReference type="ARBA" id="ARBA00022467"/>
    </source>
</evidence>
<dbReference type="Gene3D" id="3.90.1150.210">
    <property type="entry name" value="F-actin capping protein, beta subunit"/>
    <property type="match status" value="1"/>
</dbReference>
<dbReference type="InterPro" id="IPR001698">
    <property type="entry name" value="CAPZB"/>
</dbReference>
<proteinExistence type="inferred from homology"/>
<comment type="subunit">
    <text evidence="2">Heterodimer of an alpha and a beta subunit.</text>
</comment>
<dbReference type="InterPro" id="IPR042276">
    <property type="entry name" value="CapZ_alpha/beta_2"/>
</dbReference>
<dbReference type="AlphaFoldDB" id="A0A540N643"/>